<protein>
    <submittedName>
        <fullName evidence="1">Putative cytochrome p450 305a1</fullName>
    </submittedName>
</protein>
<comment type="caution">
    <text evidence="1">The sequence shown here is derived from an EMBL/GenBank/DDBJ whole genome shotgun (WGS) entry which is preliminary data.</text>
</comment>
<proteinExistence type="predicted"/>
<reference evidence="1 2" key="1">
    <citation type="submission" date="2015-04" db="EMBL/GenBank/DDBJ databases">
        <title>Lasius niger genome sequencing.</title>
        <authorList>
            <person name="Konorov E.A."/>
            <person name="Nikitin M.A."/>
            <person name="Kirill M.V."/>
            <person name="Chang P."/>
        </authorList>
    </citation>
    <scope>NUCLEOTIDE SEQUENCE [LARGE SCALE GENOMIC DNA]</scope>
    <source>
        <tissue evidence="1">Whole</tissue>
    </source>
</reference>
<dbReference type="EMBL" id="LBMM01018145">
    <property type="protein sequence ID" value="KMQ83864.1"/>
    <property type="molecule type" value="Genomic_DNA"/>
</dbReference>
<keyword evidence="2" id="KW-1185">Reference proteome</keyword>
<gene>
    <name evidence="1" type="ORF">RF55_18907</name>
</gene>
<dbReference type="OrthoDB" id="6426418at2759"/>
<evidence type="ECO:0000313" key="2">
    <source>
        <dbReference type="Proteomes" id="UP000036403"/>
    </source>
</evidence>
<organism evidence="1 2">
    <name type="scientific">Lasius niger</name>
    <name type="common">Black garden ant</name>
    <dbReference type="NCBI Taxonomy" id="67767"/>
    <lineage>
        <taxon>Eukaryota</taxon>
        <taxon>Metazoa</taxon>
        <taxon>Ecdysozoa</taxon>
        <taxon>Arthropoda</taxon>
        <taxon>Hexapoda</taxon>
        <taxon>Insecta</taxon>
        <taxon>Pterygota</taxon>
        <taxon>Neoptera</taxon>
        <taxon>Endopterygota</taxon>
        <taxon>Hymenoptera</taxon>
        <taxon>Apocrita</taxon>
        <taxon>Aculeata</taxon>
        <taxon>Formicoidea</taxon>
        <taxon>Formicidae</taxon>
        <taxon>Formicinae</taxon>
        <taxon>Lasius</taxon>
        <taxon>Lasius</taxon>
    </lineage>
</organism>
<dbReference type="AlphaFoldDB" id="A0A0J7K0N4"/>
<evidence type="ECO:0000313" key="1">
    <source>
        <dbReference type="EMBL" id="KMQ83864.1"/>
    </source>
</evidence>
<accession>A0A0J7K0N4</accession>
<name>A0A0J7K0N4_LASNI</name>
<dbReference type="Proteomes" id="UP000036403">
    <property type="component" value="Unassembled WGS sequence"/>
</dbReference>
<sequence>MSDENSIDWFRTIVFGSATFKPETLPREMLPIALEIEERKIDFNSALRNGGLVGLSVSLIDDLERIVAFVQEGGDDPHLQTPVVADFFNRLSASIGRRLERRRRSSSPSSSLLRPDDTATTSDWILLNKILKNEDEGIEHLDYRDARFWGELTRKLVHLQRPFDPSLYAATTTTAIPHRLVRDAVRLYDVTCKKYGRTLDPFTMVMVSRDDHVDPVHWSTPELFRRFLKDDADHPLSSAVKHYVFHTVLEADGSQVPKEWRLTRFFENVRHVHESIPAVRGSDVPPRLVDVYHRLLALADKKRLWSMTATEFQKTTDHHHDDAAAAITTTTATHFNLYTRVLELERENRSLSIRRST</sequence>
<dbReference type="PaxDb" id="67767-A0A0J7K0N4"/>